<feature type="domain" description="Mannosyl-glycoprotein endo-beta-N-acetylglucosamidase-like" evidence="2">
    <location>
        <begin position="1"/>
        <end position="154"/>
    </location>
</feature>
<dbReference type="Proteomes" id="UP000683139">
    <property type="component" value="Unassembled WGS sequence"/>
</dbReference>
<dbReference type="InterPro" id="IPR002901">
    <property type="entry name" value="MGlyc_endo_b_GlcNAc-like_dom"/>
</dbReference>
<name>A0A919YJT5_9BACL</name>
<dbReference type="Gene3D" id="1.10.530.10">
    <property type="match status" value="1"/>
</dbReference>
<protein>
    <recommendedName>
        <fullName evidence="2">Mannosyl-glycoprotein endo-beta-N-acetylglucosamidase-like domain-containing protein</fullName>
    </recommendedName>
</protein>
<accession>A0A919YJT5</accession>
<keyword evidence="1" id="KW-0378">Hydrolase</keyword>
<proteinExistence type="predicted"/>
<dbReference type="GO" id="GO:0004040">
    <property type="term" value="F:amidase activity"/>
    <property type="evidence" value="ECO:0007669"/>
    <property type="project" value="InterPro"/>
</dbReference>
<evidence type="ECO:0000256" key="1">
    <source>
        <dbReference type="ARBA" id="ARBA00022801"/>
    </source>
</evidence>
<dbReference type="SMART" id="SM00047">
    <property type="entry name" value="LYZ2"/>
    <property type="match status" value="1"/>
</dbReference>
<organism evidence="3 4">
    <name type="scientific">Paenibacillus montaniterrae</name>
    <dbReference type="NCBI Taxonomy" id="429341"/>
    <lineage>
        <taxon>Bacteria</taxon>
        <taxon>Bacillati</taxon>
        <taxon>Bacillota</taxon>
        <taxon>Bacilli</taxon>
        <taxon>Bacillales</taxon>
        <taxon>Paenibacillaceae</taxon>
        <taxon>Paenibacillus</taxon>
    </lineage>
</organism>
<dbReference type="AlphaFoldDB" id="A0A919YJT5"/>
<dbReference type="PRINTS" id="PR01002">
    <property type="entry name" value="FLGFLGJ"/>
</dbReference>
<evidence type="ECO:0000259" key="2">
    <source>
        <dbReference type="SMART" id="SM00047"/>
    </source>
</evidence>
<dbReference type="Pfam" id="PF01832">
    <property type="entry name" value="Glucosaminidase"/>
    <property type="match status" value="1"/>
</dbReference>
<comment type="caution">
    <text evidence="3">The sequence shown here is derived from an EMBL/GenBank/DDBJ whole genome shotgun (WGS) entry which is preliminary data.</text>
</comment>
<evidence type="ECO:0000313" key="3">
    <source>
        <dbReference type="EMBL" id="GIP14500.1"/>
    </source>
</evidence>
<gene>
    <name evidence="3" type="ORF">J40TS1_01420</name>
</gene>
<dbReference type="PANTHER" id="PTHR33308">
    <property type="entry name" value="PEPTIDOGLYCAN HYDROLASE FLGJ"/>
    <property type="match status" value="1"/>
</dbReference>
<reference evidence="3" key="1">
    <citation type="submission" date="2021-03" db="EMBL/GenBank/DDBJ databases">
        <title>Antimicrobial resistance genes in bacteria isolated from Japanese honey, and their potential for conferring macrolide and lincosamide resistance in the American foulbrood pathogen Paenibacillus larvae.</title>
        <authorList>
            <person name="Okamoto M."/>
            <person name="Kumagai M."/>
            <person name="Kanamori H."/>
            <person name="Takamatsu D."/>
        </authorList>
    </citation>
    <scope>NUCLEOTIDE SEQUENCE</scope>
    <source>
        <strain evidence="3">J40TS1</strain>
    </source>
</reference>
<dbReference type="RefSeq" id="WP_213512724.1">
    <property type="nucleotide sequence ID" value="NZ_BOSE01000001.1"/>
</dbReference>
<dbReference type="PANTHER" id="PTHR33308:SF9">
    <property type="entry name" value="PEPTIDOGLYCAN HYDROLASE FLGJ"/>
    <property type="match status" value="1"/>
</dbReference>
<evidence type="ECO:0000313" key="4">
    <source>
        <dbReference type="Proteomes" id="UP000683139"/>
    </source>
</evidence>
<dbReference type="EMBL" id="BOSE01000001">
    <property type="protein sequence ID" value="GIP14500.1"/>
    <property type="molecule type" value="Genomic_DNA"/>
</dbReference>
<dbReference type="InterPro" id="IPR051056">
    <property type="entry name" value="Glycosyl_Hydrolase_73"/>
</dbReference>
<keyword evidence="4" id="KW-1185">Reference proteome</keyword>
<sequence>MVNLPRSQFFAAIAPIIMFVRQQGSPILPSVRLAQSLLETGGTIHAWNNLGGIKVGSGRLTPYWRGDFVTRDTWEFHSGEQVRERAAFRAYRTLYHYFKDQDELFKGTRYRKVRTAKTPHEQAEQMSAAGYATDPAYASKIIAIIKQNNLEVYDAVKPVHIPPKQFENASLVPVYSDQLFIAEAYYEQYTNYVPVRKLGEHFDAYVIWKNNEVYVNGEQLEVRMAGSVSYAKASELASLLNLSLEWDSNAKVLFVN</sequence>